<protein>
    <submittedName>
        <fullName evidence="2">Uncharacterized protein</fullName>
    </submittedName>
</protein>
<sequence>MPLQGVAWDPKLVPTLVQELNAYFTAKPQDLAAEAFPQAEKEIIRLSEYKPQPVRIVLGVGDQYARQLSGPVELMARVLKTNTSYNSPDQSTIIPNLVYEVDNRQALVVEYKSPRCGGKHFPSIVSQAKGGFDINLQGPIPGYKSIVAKLAFYIIRHDLQYGMVFDIRSSIILYVHAVKNEPHRCVVSDVTPIDSPDTPIIATILGILRCALPKPKITEIPQVKIPTATLDPAQEDPESFGGPAPGPSLSDKQPISPAPVASWNPLNADQSLLAAVLLENAPLPSTGLAATIRPTPTNVYVPPPTPPSFYAWRFRTPRSQARIG</sequence>
<evidence type="ECO:0000256" key="1">
    <source>
        <dbReference type="SAM" id="MobiDB-lite"/>
    </source>
</evidence>
<evidence type="ECO:0000313" key="2">
    <source>
        <dbReference type="EMBL" id="KIO28084.1"/>
    </source>
</evidence>
<evidence type="ECO:0000313" key="3">
    <source>
        <dbReference type="Proteomes" id="UP000054248"/>
    </source>
</evidence>
<dbReference type="OrthoDB" id="3330814at2759"/>
<dbReference type="EMBL" id="KN822999">
    <property type="protein sequence ID" value="KIO28084.1"/>
    <property type="molecule type" value="Genomic_DNA"/>
</dbReference>
<feature type="region of interest" description="Disordered" evidence="1">
    <location>
        <begin position="231"/>
        <end position="261"/>
    </location>
</feature>
<keyword evidence="3" id="KW-1185">Reference proteome</keyword>
<organism evidence="2 3">
    <name type="scientific">Tulasnella calospora MUT 4182</name>
    <dbReference type="NCBI Taxonomy" id="1051891"/>
    <lineage>
        <taxon>Eukaryota</taxon>
        <taxon>Fungi</taxon>
        <taxon>Dikarya</taxon>
        <taxon>Basidiomycota</taxon>
        <taxon>Agaricomycotina</taxon>
        <taxon>Agaricomycetes</taxon>
        <taxon>Cantharellales</taxon>
        <taxon>Tulasnellaceae</taxon>
        <taxon>Tulasnella</taxon>
    </lineage>
</organism>
<proteinExistence type="predicted"/>
<name>A0A0C3QMJ2_9AGAM</name>
<reference evidence="2 3" key="1">
    <citation type="submission" date="2014-04" db="EMBL/GenBank/DDBJ databases">
        <authorList>
            <consortium name="DOE Joint Genome Institute"/>
            <person name="Kuo A."/>
            <person name="Girlanda M."/>
            <person name="Perotto S."/>
            <person name="Kohler A."/>
            <person name="Nagy L.G."/>
            <person name="Floudas D."/>
            <person name="Copeland A."/>
            <person name="Barry K.W."/>
            <person name="Cichocki N."/>
            <person name="Veneault-Fourrey C."/>
            <person name="LaButti K."/>
            <person name="Lindquist E.A."/>
            <person name="Lipzen A."/>
            <person name="Lundell T."/>
            <person name="Morin E."/>
            <person name="Murat C."/>
            <person name="Sun H."/>
            <person name="Tunlid A."/>
            <person name="Henrissat B."/>
            <person name="Grigoriev I.V."/>
            <person name="Hibbett D.S."/>
            <person name="Martin F."/>
            <person name="Nordberg H.P."/>
            <person name="Cantor M.N."/>
            <person name="Hua S.X."/>
        </authorList>
    </citation>
    <scope>NUCLEOTIDE SEQUENCE [LARGE SCALE GENOMIC DNA]</scope>
    <source>
        <strain evidence="2 3">MUT 4182</strain>
    </source>
</reference>
<dbReference type="Proteomes" id="UP000054248">
    <property type="component" value="Unassembled WGS sequence"/>
</dbReference>
<dbReference type="AlphaFoldDB" id="A0A0C3QMJ2"/>
<accession>A0A0C3QMJ2</accession>
<dbReference type="HOGENOM" id="CLU_858415_0_0_1"/>
<gene>
    <name evidence="2" type="ORF">M407DRAFT_231344</name>
</gene>
<reference evidence="3" key="2">
    <citation type="submission" date="2015-01" db="EMBL/GenBank/DDBJ databases">
        <title>Evolutionary Origins and Diversification of the Mycorrhizal Mutualists.</title>
        <authorList>
            <consortium name="DOE Joint Genome Institute"/>
            <consortium name="Mycorrhizal Genomics Consortium"/>
            <person name="Kohler A."/>
            <person name="Kuo A."/>
            <person name="Nagy L.G."/>
            <person name="Floudas D."/>
            <person name="Copeland A."/>
            <person name="Barry K.W."/>
            <person name="Cichocki N."/>
            <person name="Veneault-Fourrey C."/>
            <person name="LaButti K."/>
            <person name="Lindquist E.A."/>
            <person name="Lipzen A."/>
            <person name="Lundell T."/>
            <person name="Morin E."/>
            <person name="Murat C."/>
            <person name="Riley R."/>
            <person name="Ohm R."/>
            <person name="Sun H."/>
            <person name="Tunlid A."/>
            <person name="Henrissat B."/>
            <person name="Grigoriev I.V."/>
            <person name="Hibbett D.S."/>
            <person name="Martin F."/>
        </authorList>
    </citation>
    <scope>NUCLEOTIDE SEQUENCE [LARGE SCALE GENOMIC DNA]</scope>
    <source>
        <strain evidence="3">MUT 4182</strain>
    </source>
</reference>